<evidence type="ECO:0000313" key="2">
    <source>
        <dbReference type="Proteomes" id="UP001165381"/>
    </source>
</evidence>
<organism evidence="1 2">
    <name type="scientific">Jejuia spongiicola</name>
    <dbReference type="NCBI Taxonomy" id="2942207"/>
    <lineage>
        <taxon>Bacteria</taxon>
        <taxon>Pseudomonadati</taxon>
        <taxon>Bacteroidota</taxon>
        <taxon>Flavobacteriia</taxon>
        <taxon>Flavobacteriales</taxon>
        <taxon>Flavobacteriaceae</taxon>
        <taxon>Jejuia</taxon>
    </lineage>
</organism>
<dbReference type="SUPFAM" id="SSF52172">
    <property type="entry name" value="CheY-like"/>
    <property type="match status" value="1"/>
</dbReference>
<dbReference type="InterPro" id="IPR011006">
    <property type="entry name" value="CheY-like_superfamily"/>
</dbReference>
<sequence length="122" mass="13984">MQIVLAHSDKEYVEQLKIFFFKNGFTDIHIFYDGFEVLRHIIKNRNQLVIVEEELPGLNAADIKTALVFKRIRSKFLILGSKDEIGQKAGIVQSISYSMSKDLSAKKIFSKLKTELKLHDVG</sequence>
<dbReference type="Proteomes" id="UP001165381">
    <property type="component" value="Unassembled WGS sequence"/>
</dbReference>
<gene>
    <name evidence="1" type="ORF">M3P09_05920</name>
</gene>
<comment type="caution">
    <text evidence="1">The sequence shown here is derived from an EMBL/GenBank/DDBJ whole genome shotgun (WGS) entry which is preliminary data.</text>
</comment>
<evidence type="ECO:0000313" key="1">
    <source>
        <dbReference type="EMBL" id="MCL6294521.1"/>
    </source>
</evidence>
<reference evidence="1" key="1">
    <citation type="submission" date="2022-05" db="EMBL/GenBank/DDBJ databases">
        <authorList>
            <person name="Park J.-S."/>
        </authorList>
    </citation>
    <scope>NUCLEOTIDE SEQUENCE</scope>
    <source>
        <strain evidence="1">2012CJ34-3</strain>
    </source>
</reference>
<name>A0ABT0QC22_9FLAO</name>
<protein>
    <recommendedName>
        <fullName evidence="3">Response regulatory domain-containing protein</fullName>
    </recommendedName>
</protein>
<keyword evidence="2" id="KW-1185">Reference proteome</keyword>
<dbReference type="RefSeq" id="WP_249972396.1">
    <property type="nucleotide sequence ID" value="NZ_JAMFLZ010000002.1"/>
</dbReference>
<accession>A0ABT0QC22</accession>
<proteinExistence type="predicted"/>
<dbReference type="EMBL" id="JAMFLZ010000002">
    <property type="protein sequence ID" value="MCL6294521.1"/>
    <property type="molecule type" value="Genomic_DNA"/>
</dbReference>
<evidence type="ECO:0008006" key="3">
    <source>
        <dbReference type="Google" id="ProtNLM"/>
    </source>
</evidence>